<dbReference type="AlphaFoldDB" id="A0A8T2P6L0"/>
<gene>
    <name evidence="2" type="ORF">JZ751_009721</name>
</gene>
<evidence type="ECO:0000313" key="2">
    <source>
        <dbReference type="EMBL" id="KAG9345178.1"/>
    </source>
</evidence>
<evidence type="ECO:0000313" key="3">
    <source>
        <dbReference type="Proteomes" id="UP000824540"/>
    </source>
</evidence>
<protein>
    <submittedName>
        <fullName evidence="2">Uncharacterized protein</fullName>
    </submittedName>
</protein>
<sequence length="64" mass="6788">MGVGGGGEERMQPGIKRKGRGVCTATHRALCQARPVRRTLGIQSGKHVGESFSERHALSASTVE</sequence>
<organism evidence="2 3">
    <name type="scientific">Albula glossodonta</name>
    <name type="common">roundjaw bonefish</name>
    <dbReference type="NCBI Taxonomy" id="121402"/>
    <lineage>
        <taxon>Eukaryota</taxon>
        <taxon>Metazoa</taxon>
        <taxon>Chordata</taxon>
        <taxon>Craniata</taxon>
        <taxon>Vertebrata</taxon>
        <taxon>Euteleostomi</taxon>
        <taxon>Actinopterygii</taxon>
        <taxon>Neopterygii</taxon>
        <taxon>Teleostei</taxon>
        <taxon>Albuliformes</taxon>
        <taxon>Albulidae</taxon>
        <taxon>Albula</taxon>
    </lineage>
</organism>
<comment type="caution">
    <text evidence="2">The sequence shown here is derived from an EMBL/GenBank/DDBJ whole genome shotgun (WGS) entry which is preliminary data.</text>
</comment>
<evidence type="ECO:0000256" key="1">
    <source>
        <dbReference type="SAM" id="MobiDB-lite"/>
    </source>
</evidence>
<accession>A0A8T2P6L0</accession>
<proteinExistence type="predicted"/>
<feature type="region of interest" description="Disordered" evidence="1">
    <location>
        <begin position="1"/>
        <end position="21"/>
    </location>
</feature>
<feature type="non-terminal residue" evidence="2">
    <location>
        <position position="1"/>
    </location>
</feature>
<reference evidence="2" key="1">
    <citation type="thesis" date="2021" institute="BYU ScholarsArchive" country="Provo, UT, USA">
        <title>Applications of and Algorithms for Genome Assembly and Genomic Analyses with an Emphasis on Marine Teleosts.</title>
        <authorList>
            <person name="Pickett B.D."/>
        </authorList>
    </citation>
    <scope>NUCLEOTIDE SEQUENCE</scope>
    <source>
        <strain evidence="2">HI-2016</strain>
    </source>
</reference>
<name>A0A8T2P6L0_9TELE</name>
<keyword evidence="3" id="KW-1185">Reference proteome</keyword>
<dbReference type="Proteomes" id="UP000824540">
    <property type="component" value="Unassembled WGS sequence"/>
</dbReference>
<dbReference type="EMBL" id="JAFBMS010000018">
    <property type="protein sequence ID" value="KAG9345178.1"/>
    <property type="molecule type" value="Genomic_DNA"/>
</dbReference>